<dbReference type="OrthoDB" id="1386044at2"/>
<comment type="caution">
    <text evidence="1">The sequence shown here is derived from an EMBL/GenBank/DDBJ whole genome shotgun (WGS) entry which is preliminary data.</text>
</comment>
<evidence type="ECO:0000313" key="1">
    <source>
        <dbReference type="EMBL" id="RYM35718.1"/>
    </source>
</evidence>
<protein>
    <recommendedName>
        <fullName evidence="3">Phosphoribosyltransferase domain-containing protein</fullName>
    </recommendedName>
</protein>
<organism evidence="1 2">
    <name type="scientific">Brumimicrobium glaciale</name>
    <dbReference type="NCBI Taxonomy" id="200475"/>
    <lineage>
        <taxon>Bacteria</taxon>
        <taxon>Pseudomonadati</taxon>
        <taxon>Bacteroidota</taxon>
        <taxon>Flavobacteriia</taxon>
        <taxon>Flavobacteriales</taxon>
        <taxon>Crocinitomicaceae</taxon>
        <taxon>Brumimicrobium</taxon>
    </lineage>
</organism>
<reference evidence="1 2" key="1">
    <citation type="submission" date="2019-02" db="EMBL/GenBank/DDBJ databases">
        <title>Genome sequence of the sea-ice species Brumimicrobium glaciale.</title>
        <authorList>
            <person name="Bowman J.P."/>
        </authorList>
    </citation>
    <scope>NUCLEOTIDE SEQUENCE [LARGE SCALE GENOMIC DNA]</scope>
    <source>
        <strain evidence="1 2">IC156</strain>
    </source>
</reference>
<dbReference type="InterPro" id="IPR029057">
    <property type="entry name" value="PRTase-like"/>
</dbReference>
<dbReference type="Proteomes" id="UP000293952">
    <property type="component" value="Unassembled WGS sequence"/>
</dbReference>
<dbReference type="SUPFAM" id="SSF53271">
    <property type="entry name" value="PRTase-like"/>
    <property type="match status" value="1"/>
</dbReference>
<sequence length="1569" mass="184159">MTQNLHLFELGEKVSDKHIDQIINDFYIAFKNDTGKKNNYEFDFSKLKWISNQELLILTGLFQYLIDVGISFKVNFLIKGSSSNIDKKIARQIIQIWDVWKIYQIVPNNDYNRYFDIDGGFVDRIRKQFNISSSNQEIYDRYGVTPFLSLPKIEKYDDIAISELLNKVYSLSEATNQILESNGCYLPFENKTLNSIITKELYENFLDHFTKSFLNSHKNYSFLSISLKKKLNKDYFEKEKIQSLLKLNFKEENLYDLKPFFFNDFKKEYKNESYLQISFLDFGEGITKTLNESYSNQKEASITDSNILKYAFEPLSSQHTIQERFSENIITPRGLFDVLVIVKRFEGLIVIRSNHGKIAYDFSNNKSIEEAIISFGDETLYFPGSLISIYLPERQLEKKFDSTSIKPNVNFNNFNFNKSSKKTVRLFDIQNQIKSTSSSKSELYNNLFELLLGELNSDKNDSLIYLDFQGYEIDERVAKKIIYFICTDYRFNYQNNIIVLNPPEKFFLENIKDEISELEEVDKKFRFHPTPFVFINELVNELEIFWLGVYSDKDINKLNDLLFDEHDLRSSDFECPEDIIGHINRYDKYGNLYSSINSKEIFKFYKEIQNASIHEEIQSIVESCIQKEESCIYLCNGNYYQYEYLLLNEVLSNEEKLNYLSKNLFLKIQERFGSLEDVLFTGITASSHKILDSLINQDDLKMENCIYLNNYFSFEKEKAFLKLIKHDSKVILLCDVISTGFLVNKFESHLIENNVDLIGIGALVNAIDNDYSGIDYSYIMKKLTSTFNYKLEKKRRSEISELLNQNKIKVIRINPFTNTPITHSIKETNSNESILIDNHEFIKLLDPSEIKIGYFEFNSLIHPYFFDMDTILDKSNPASNKILSALINRLENKINIRDINLIFYPKESGIKNIDFEYFKNNIIPNHSLEFIKLERFQTNEGWRFSHPPKSLIEKCKNKNVLILDDGSCSGESLLQMINEVAFFDVKEITAISIVGRVNDHKREFFSRLKSVQAGGNSVAVNIYFGCHWHLPTYHLSKSPVIDEINWLKTIQSFTNLPLNLKKIIQVVHNELKLKPIKESNNDHIIKSKDNSVIIKDLIITRNELGKLSEFRFYTEYFNYLDHFISQYESKSKKKRGKSPYKDIELICGVLIHEPYLFESLKKIVPDLVDNLKDFIYALFWNENIIDQKLLNYNWDIKNFIHLVFIIFNENEIIKDIGIKKLSILLNKFCIKSSDKNYFFYRILKYLHVSENDKSSKKHSPEFLNLSIELISMIDEDTSHYKAIPSFFASLPNNVADYYFQLNTVINNYKKLHQDSSHNEYIFNDKQVIISSLKVIERNNRLHSDSVEQIKVIRKSWKQISEFIESLLRFSSSFPNYFIFNQDYLLLEEANRSLRTLHGYLSNELYNGDFLNISNIKSLINEVFEEFINEDTNYSNLFSQSKNVNLSSKVKQLISELKSSNEACFFELDIENDVWIEFPTYYFEQIISKEIIGNMRFADLNKPIKISLEIINSSVLLLINNKINFKDKISKGGGKGTDRLERINLFNHNTNYESQTNGDFYLQKITFTKT</sequence>
<gene>
    <name evidence="1" type="ORF">ERX46_01620</name>
</gene>
<evidence type="ECO:0008006" key="3">
    <source>
        <dbReference type="Google" id="ProtNLM"/>
    </source>
</evidence>
<dbReference type="EMBL" id="SETE01000001">
    <property type="protein sequence ID" value="RYM35718.1"/>
    <property type="molecule type" value="Genomic_DNA"/>
</dbReference>
<proteinExistence type="predicted"/>
<dbReference type="RefSeq" id="WP_130092085.1">
    <property type="nucleotide sequence ID" value="NZ_SETE01000001.1"/>
</dbReference>
<accession>A0A4Q4KQ77</accession>
<name>A0A4Q4KQ77_9FLAO</name>
<evidence type="ECO:0000313" key="2">
    <source>
        <dbReference type="Proteomes" id="UP000293952"/>
    </source>
</evidence>
<keyword evidence="2" id="KW-1185">Reference proteome</keyword>